<reference evidence="2" key="1">
    <citation type="journal article" date="2022" name="Mol. Ecol. Resour.">
        <title>The genomes of chicory, endive, great burdock and yacon provide insights into Asteraceae palaeo-polyploidization history and plant inulin production.</title>
        <authorList>
            <person name="Fan W."/>
            <person name="Wang S."/>
            <person name="Wang H."/>
            <person name="Wang A."/>
            <person name="Jiang F."/>
            <person name="Liu H."/>
            <person name="Zhao H."/>
            <person name="Xu D."/>
            <person name="Zhang Y."/>
        </authorList>
    </citation>
    <scope>NUCLEOTIDE SEQUENCE [LARGE SCALE GENOMIC DNA]</scope>
    <source>
        <strain evidence="2">cv. Niubang</strain>
    </source>
</reference>
<organism evidence="1 2">
    <name type="scientific">Arctium lappa</name>
    <name type="common">Greater burdock</name>
    <name type="synonym">Lappa major</name>
    <dbReference type="NCBI Taxonomy" id="4217"/>
    <lineage>
        <taxon>Eukaryota</taxon>
        <taxon>Viridiplantae</taxon>
        <taxon>Streptophyta</taxon>
        <taxon>Embryophyta</taxon>
        <taxon>Tracheophyta</taxon>
        <taxon>Spermatophyta</taxon>
        <taxon>Magnoliopsida</taxon>
        <taxon>eudicotyledons</taxon>
        <taxon>Gunneridae</taxon>
        <taxon>Pentapetalae</taxon>
        <taxon>asterids</taxon>
        <taxon>campanulids</taxon>
        <taxon>Asterales</taxon>
        <taxon>Asteraceae</taxon>
        <taxon>Carduoideae</taxon>
        <taxon>Cardueae</taxon>
        <taxon>Arctiinae</taxon>
        <taxon>Arctium</taxon>
    </lineage>
</organism>
<dbReference type="EMBL" id="CM042052">
    <property type="protein sequence ID" value="KAI3718849.1"/>
    <property type="molecule type" value="Genomic_DNA"/>
</dbReference>
<evidence type="ECO:0000313" key="2">
    <source>
        <dbReference type="Proteomes" id="UP001055879"/>
    </source>
</evidence>
<comment type="caution">
    <text evidence="1">The sequence shown here is derived from an EMBL/GenBank/DDBJ whole genome shotgun (WGS) entry which is preliminary data.</text>
</comment>
<gene>
    <name evidence="1" type="ORF">L6452_19734</name>
</gene>
<sequence>MPDEYRRMLQVRNDGTYGSRLLQPRSHYQCGSLDHVKVDCPQVRNGTTGGFGGSHGGRGGEKKVEPAREKVRAFHMTADEVVETLDVVTDAKKEKKGVEDMPIVNEYPEMFAEDLTSLPPDRQVEFRIDLMPGATPIA</sequence>
<reference evidence="1 2" key="2">
    <citation type="journal article" date="2022" name="Mol. Ecol. Resour.">
        <title>The genomes of chicory, endive, great burdock and yacon provide insights into Asteraceae paleo-polyploidization history and plant inulin production.</title>
        <authorList>
            <person name="Fan W."/>
            <person name="Wang S."/>
            <person name="Wang H."/>
            <person name="Wang A."/>
            <person name="Jiang F."/>
            <person name="Liu H."/>
            <person name="Zhao H."/>
            <person name="Xu D."/>
            <person name="Zhang Y."/>
        </authorList>
    </citation>
    <scope>NUCLEOTIDE SEQUENCE [LARGE SCALE GENOMIC DNA]</scope>
    <source>
        <strain evidence="2">cv. Niubang</strain>
    </source>
</reference>
<keyword evidence="2" id="KW-1185">Reference proteome</keyword>
<protein>
    <submittedName>
        <fullName evidence="1">Uncharacterized protein</fullName>
    </submittedName>
</protein>
<proteinExistence type="predicted"/>
<name>A0ACB9B8Z1_ARCLA</name>
<dbReference type="Proteomes" id="UP001055879">
    <property type="component" value="Linkage Group LG06"/>
</dbReference>
<evidence type="ECO:0000313" key="1">
    <source>
        <dbReference type="EMBL" id="KAI3718849.1"/>
    </source>
</evidence>
<accession>A0ACB9B8Z1</accession>